<keyword evidence="2" id="KW-0812">Transmembrane</keyword>
<dbReference type="AlphaFoldDB" id="A0A2W2FV19"/>
<name>A0A2W2FV19_9ACTN</name>
<reference evidence="3 4" key="1">
    <citation type="submission" date="2018-01" db="EMBL/GenBank/DDBJ databases">
        <title>Draft genome sequence of Sphaerisporangium sp. 7K107.</title>
        <authorList>
            <person name="Sahin N."/>
            <person name="Saygin H."/>
            <person name="Ay H."/>
        </authorList>
    </citation>
    <scope>NUCLEOTIDE SEQUENCE [LARGE SCALE GENOMIC DNA]</scope>
    <source>
        <strain evidence="3 4">7K107</strain>
    </source>
</reference>
<comment type="caution">
    <text evidence="3">The sequence shown here is derived from an EMBL/GenBank/DDBJ whole genome shotgun (WGS) entry which is preliminary data.</text>
</comment>
<gene>
    <name evidence="3" type="ORF">C1I98_29455</name>
</gene>
<dbReference type="EMBL" id="POUA01000311">
    <property type="protein sequence ID" value="PZG32365.1"/>
    <property type="molecule type" value="Genomic_DNA"/>
</dbReference>
<protein>
    <submittedName>
        <fullName evidence="3">Uncharacterized protein</fullName>
    </submittedName>
</protein>
<feature type="region of interest" description="Disordered" evidence="1">
    <location>
        <begin position="67"/>
        <end position="137"/>
    </location>
</feature>
<proteinExistence type="predicted"/>
<feature type="compositionally biased region" description="Low complexity" evidence="1">
    <location>
        <begin position="74"/>
        <end position="85"/>
    </location>
</feature>
<evidence type="ECO:0000313" key="4">
    <source>
        <dbReference type="Proteomes" id="UP000248544"/>
    </source>
</evidence>
<feature type="compositionally biased region" description="Basic and acidic residues" evidence="1">
    <location>
        <begin position="86"/>
        <end position="97"/>
    </location>
</feature>
<evidence type="ECO:0000313" key="3">
    <source>
        <dbReference type="EMBL" id="PZG32365.1"/>
    </source>
</evidence>
<dbReference type="Proteomes" id="UP000248544">
    <property type="component" value="Unassembled WGS sequence"/>
</dbReference>
<feature type="transmembrane region" description="Helical" evidence="2">
    <location>
        <begin position="6"/>
        <end position="33"/>
    </location>
</feature>
<keyword evidence="4" id="KW-1185">Reference proteome</keyword>
<keyword evidence="2" id="KW-0472">Membrane</keyword>
<evidence type="ECO:0000256" key="1">
    <source>
        <dbReference type="SAM" id="MobiDB-lite"/>
    </source>
</evidence>
<accession>A0A2W2FV19</accession>
<feature type="non-terminal residue" evidence="3">
    <location>
        <position position="137"/>
    </location>
</feature>
<evidence type="ECO:0000256" key="2">
    <source>
        <dbReference type="SAM" id="Phobius"/>
    </source>
</evidence>
<keyword evidence="2" id="KW-1133">Transmembrane helix</keyword>
<organism evidence="3 4">
    <name type="scientific">Spongiactinospora gelatinilytica</name>
    <dbReference type="NCBI Taxonomy" id="2666298"/>
    <lineage>
        <taxon>Bacteria</taxon>
        <taxon>Bacillati</taxon>
        <taxon>Actinomycetota</taxon>
        <taxon>Actinomycetes</taxon>
        <taxon>Streptosporangiales</taxon>
        <taxon>Streptosporangiaceae</taxon>
        <taxon>Spongiactinospora</taxon>
    </lineage>
</organism>
<sequence length="137" mass="14505">MGVAISLALVILMVPLAMGVISLITLAVLAVLAKRTGGLERPQAPEPALIVLMFRSVFRGLRRPFRSGDRAARDAAWAASAPDDPGATREVRGRRDAFPITLSVPEARRPEEPDPEEPGDDAKAGGRAEGETRPATG</sequence>
<feature type="compositionally biased region" description="Basic and acidic residues" evidence="1">
    <location>
        <begin position="120"/>
        <end position="137"/>
    </location>
</feature>